<reference evidence="3" key="1">
    <citation type="journal article" date="2019" name="Int. J. Syst. Evol. Microbiol.">
        <title>The Global Catalogue of Microorganisms (GCM) 10K type strain sequencing project: providing services to taxonomists for standard genome sequencing and annotation.</title>
        <authorList>
            <consortium name="The Broad Institute Genomics Platform"/>
            <consortium name="The Broad Institute Genome Sequencing Center for Infectious Disease"/>
            <person name="Wu L."/>
            <person name="Ma J."/>
        </authorList>
    </citation>
    <scope>NUCLEOTIDE SEQUENCE [LARGE SCALE GENOMIC DNA]</scope>
    <source>
        <strain evidence="3">DT28</strain>
    </source>
</reference>
<gene>
    <name evidence="2" type="ORF">ACFO3I_15140</name>
</gene>
<evidence type="ECO:0000313" key="2">
    <source>
        <dbReference type="EMBL" id="MFC4656350.1"/>
    </source>
</evidence>
<dbReference type="Proteomes" id="UP001595962">
    <property type="component" value="Unassembled WGS sequence"/>
</dbReference>
<proteinExistence type="predicted"/>
<evidence type="ECO:0000313" key="3">
    <source>
        <dbReference type="Proteomes" id="UP001595962"/>
    </source>
</evidence>
<feature type="signal peptide" evidence="1">
    <location>
        <begin position="1"/>
        <end position="19"/>
    </location>
</feature>
<keyword evidence="3" id="KW-1185">Reference proteome</keyword>
<keyword evidence="1" id="KW-0732">Signal</keyword>
<evidence type="ECO:0000256" key="1">
    <source>
        <dbReference type="SAM" id="SignalP"/>
    </source>
</evidence>
<organism evidence="2 3">
    <name type="scientific">Rheinheimera marina</name>
    <dbReference type="NCBI Taxonomy" id="1774958"/>
    <lineage>
        <taxon>Bacteria</taxon>
        <taxon>Pseudomonadati</taxon>
        <taxon>Pseudomonadota</taxon>
        <taxon>Gammaproteobacteria</taxon>
        <taxon>Chromatiales</taxon>
        <taxon>Chromatiaceae</taxon>
        <taxon>Rheinheimera</taxon>
    </lineage>
</organism>
<protein>
    <submittedName>
        <fullName evidence="2">Uncharacterized protein</fullName>
    </submittedName>
</protein>
<accession>A0ABV9JQ78</accession>
<sequence>MKLTTLLISTALLTTLSCAADELYKVSTSIYDNGELIASPVLVVEAGKTATVREDDKFSYQLTMTSEQNDSAKLVTALTLNGETVQPVLIVRYGQPATIEIEGRKLSLQVDKHEG</sequence>
<name>A0ABV9JQ78_9GAMM</name>
<dbReference type="EMBL" id="JBHSGB010000014">
    <property type="protein sequence ID" value="MFC4656350.1"/>
    <property type="molecule type" value="Genomic_DNA"/>
</dbReference>
<comment type="caution">
    <text evidence="2">The sequence shown here is derived from an EMBL/GenBank/DDBJ whole genome shotgun (WGS) entry which is preliminary data.</text>
</comment>
<feature type="chain" id="PRO_5046871260" evidence="1">
    <location>
        <begin position="20"/>
        <end position="115"/>
    </location>
</feature>
<dbReference type="PROSITE" id="PS51257">
    <property type="entry name" value="PROKAR_LIPOPROTEIN"/>
    <property type="match status" value="1"/>
</dbReference>
<dbReference type="RefSeq" id="WP_377335327.1">
    <property type="nucleotide sequence ID" value="NZ_JBHSGB010000014.1"/>
</dbReference>